<name>A0A562NMC6_9RHOB</name>
<dbReference type="SUPFAM" id="SSF53167">
    <property type="entry name" value="Purine and uridine phosphorylases"/>
    <property type="match status" value="1"/>
</dbReference>
<dbReference type="InterPro" id="IPR035994">
    <property type="entry name" value="Nucleoside_phosphorylase_sf"/>
</dbReference>
<dbReference type="Gene3D" id="3.40.50.1580">
    <property type="entry name" value="Nucleoside phosphorylase domain"/>
    <property type="match status" value="1"/>
</dbReference>
<protein>
    <submittedName>
        <fullName evidence="1">Adenosylhomocysteine nucleosidase</fullName>
    </submittedName>
</protein>
<dbReference type="GO" id="GO:0003824">
    <property type="term" value="F:catalytic activity"/>
    <property type="evidence" value="ECO:0007669"/>
    <property type="project" value="InterPro"/>
</dbReference>
<dbReference type="RefSeq" id="WP_145398275.1">
    <property type="nucleotide sequence ID" value="NZ_VLKU01000007.1"/>
</dbReference>
<evidence type="ECO:0000313" key="1">
    <source>
        <dbReference type="EMBL" id="TWI33328.1"/>
    </source>
</evidence>
<organism evidence="1 2">
    <name type="scientific">Paracoccus sulfuroxidans</name>
    <dbReference type="NCBI Taxonomy" id="384678"/>
    <lineage>
        <taxon>Bacteria</taxon>
        <taxon>Pseudomonadati</taxon>
        <taxon>Pseudomonadota</taxon>
        <taxon>Alphaproteobacteria</taxon>
        <taxon>Rhodobacterales</taxon>
        <taxon>Paracoccaceae</taxon>
        <taxon>Paracoccus</taxon>
    </lineage>
</organism>
<dbReference type="OrthoDB" id="997641at2"/>
<evidence type="ECO:0000313" key="2">
    <source>
        <dbReference type="Proteomes" id="UP000316225"/>
    </source>
</evidence>
<keyword evidence="2" id="KW-1185">Reference proteome</keyword>
<dbReference type="NCBIfam" id="TIGR01705">
    <property type="entry name" value="MTA_SAH-nuc-hyp"/>
    <property type="match status" value="1"/>
</dbReference>
<dbReference type="GO" id="GO:0009116">
    <property type="term" value="P:nucleoside metabolic process"/>
    <property type="evidence" value="ECO:0007669"/>
    <property type="project" value="InterPro"/>
</dbReference>
<sequence length="224" mass="23720">MQQLSDDSGVRTDRFAGKDVLFLMAAEAEYGPHLRSRILPLQTGIGPVEAAVATTRALSLLAAQGRLPQLVVSLGSSGSRELQQAHVYQVASISYRDMDASALGFPKGVTPLLDLPARIELPLHIPGIAAASLATGASIVSGSGYDAVDAQMVDMETFATLRACQMFDVPLIGLRGISDGVAELSQLQDWTQYLHIVDERLAEALDLLEAALVSGGIQLPVRQG</sequence>
<dbReference type="InterPro" id="IPR010050">
    <property type="entry name" value="MTA_SAH_nuc_hyp"/>
</dbReference>
<reference evidence="1 2" key="1">
    <citation type="journal article" date="2015" name="Stand. Genomic Sci.">
        <title>Genomic Encyclopedia of Bacterial and Archaeal Type Strains, Phase III: the genomes of soil and plant-associated and newly described type strains.</title>
        <authorList>
            <person name="Whitman W.B."/>
            <person name="Woyke T."/>
            <person name="Klenk H.P."/>
            <person name="Zhou Y."/>
            <person name="Lilburn T.G."/>
            <person name="Beck B.J."/>
            <person name="De Vos P."/>
            <person name="Vandamme P."/>
            <person name="Eisen J.A."/>
            <person name="Garrity G."/>
            <person name="Hugenholtz P."/>
            <person name="Kyrpides N.C."/>
        </authorList>
    </citation>
    <scope>NUCLEOTIDE SEQUENCE [LARGE SCALE GENOMIC DNA]</scope>
    <source>
        <strain evidence="1 2">CGMCC 1.5364</strain>
    </source>
</reference>
<dbReference type="Proteomes" id="UP000316225">
    <property type="component" value="Unassembled WGS sequence"/>
</dbReference>
<proteinExistence type="predicted"/>
<dbReference type="EMBL" id="VLKU01000007">
    <property type="protein sequence ID" value="TWI33328.1"/>
    <property type="molecule type" value="Genomic_DNA"/>
</dbReference>
<accession>A0A562NMC6</accession>
<dbReference type="AlphaFoldDB" id="A0A562NMC6"/>
<gene>
    <name evidence="1" type="ORF">IQ24_02469</name>
</gene>
<comment type="caution">
    <text evidence="1">The sequence shown here is derived from an EMBL/GenBank/DDBJ whole genome shotgun (WGS) entry which is preliminary data.</text>
</comment>